<keyword evidence="3 6" id="KW-0479">Metal-binding</keyword>
<dbReference type="InterPro" id="IPR002324">
    <property type="entry name" value="Cyt_c_ID"/>
</dbReference>
<evidence type="ECO:0000313" key="11">
    <source>
        <dbReference type="Proteomes" id="UP000244168"/>
    </source>
</evidence>
<dbReference type="InterPro" id="IPR036909">
    <property type="entry name" value="Cyt_c-like_dom_sf"/>
</dbReference>
<dbReference type="PRINTS" id="PR00606">
    <property type="entry name" value="CYTCHROMECID"/>
</dbReference>
<keyword evidence="11" id="KW-1185">Reference proteome</keyword>
<evidence type="ECO:0000256" key="7">
    <source>
        <dbReference type="SAM" id="MobiDB-lite"/>
    </source>
</evidence>
<dbReference type="GO" id="GO:0005506">
    <property type="term" value="F:iron ion binding"/>
    <property type="evidence" value="ECO:0007669"/>
    <property type="project" value="InterPro"/>
</dbReference>
<dbReference type="SUPFAM" id="SSF46626">
    <property type="entry name" value="Cytochrome c"/>
    <property type="match status" value="1"/>
</dbReference>
<evidence type="ECO:0000256" key="1">
    <source>
        <dbReference type="ARBA" id="ARBA00022448"/>
    </source>
</evidence>
<gene>
    <name evidence="10" type="ORF">C8P68_101735</name>
</gene>
<evidence type="ECO:0000256" key="5">
    <source>
        <dbReference type="ARBA" id="ARBA00023004"/>
    </source>
</evidence>
<keyword evidence="2 6" id="KW-0349">Heme</keyword>
<keyword evidence="1" id="KW-0813">Transport</keyword>
<dbReference type="GO" id="GO:0009055">
    <property type="term" value="F:electron transfer activity"/>
    <property type="evidence" value="ECO:0007669"/>
    <property type="project" value="InterPro"/>
</dbReference>
<evidence type="ECO:0000256" key="6">
    <source>
        <dbReference type="PIRSR" id="PIRSR602324-1"/>
    </source>
</evidence>
<accession>A0A2T5JGH1</accession>
<evidence type="ECO:0000313" key="10">
    <source>
        <dbReference type="EMBL" id="PTR01501.1"/>
    </source>
</evidence>
<feature type="domain" description="Cytochrome c" evidence="9">
    <location>
        <begin position="49"/>
        <end position="134"/>
    </location>
</feature>
<evidence type="ECO:0000256" key="3">
    <source>
        <dbReference type="ARBA" id="ARBA00022723"/>
    </source>
</evidence>
<feature type="compositionally biased region" description="Low complexity" evidence="7">
    <location>
        <begin position="28"/>
        <end position="40"/>
    </location>
</feature>
<feature type="binding site" description="covalent" evidence="6">
    <location>
        <position position="63"/>
    </location>
    <ligand>
        <name>heme c</name>
        <dbReference type="ChEBI" id="CHEBI:61717"/>
    </ligand>
</feature>
<reference evidence="10 11" key="1">
    <citation type="submission" date="2018-04" db="EMBL/GenBank/DDBJ databases">
        <title>Genomic Encyclopedia of Archaeal and Bacterial Type Strains, Phase II (KMG-II): from individual species to whole genera.</title>
        <authorList>
            <person name="Goeker M."/>
        </authorList>
    </citation>
    <scope>NUCLEOTIDE SEQUENCE [LARGE SCALE GENOMIC DNA]</scope>
    <source>
        <strain evidence="10 11">DSM 26809</strain>
    </source>
</reference>
<dbReference type="EMBL" id="QAOQ01000001">
    <property type="protein sequence ID" value="PTR01501.1"/>
    <property type="molecule type" value="Genomic_DNA"/>
</dbReference>
<feature type="chain" id="PRO_5015568615" evidence="8">
    <location>
        <begin position="27"/>
        <end position="134"/>
    </location>
</feature>
<protein>
    <submittedName>
        <fullName evidence="10">Cytochrome c</fullName>
    </submittedName>
</protein>
<proteinExistence type="predicted"/>
<dbReference type="InterPro" id="IPR009056">
    <property type="entry name" value="Cyt_c-like_dom"/>
</dbReference>
<keyword evidence="8" id="KW-0732">Signal</keyword>
<feature type="binding site" description="covalent" evidence="6">
    <location>
        <position position="67"/>
    </location>
    <ligand>
        <name>heme c</name>
        <dbReference type="ChEBI" id="CHEBI:61717"/>
    </ligand>
</feature>
<dbReference type="OrthoDB" id="9814063at2"/>
<dbReference type="Gene3D" id="1.10.760.10">
    <property type="entry name" value="Cytochrome c-like domain"/>
    <property type="match status" value="1"/>
</dbReference>
<dbReference type="Proteomes" id="UP000244168">
    <property type="component" value="Unassembled WGS sequence"/>
</dbReference>
<organism evidence="10 11">
    <name type="scientific">Mucilaginibacter yixingensis</name>
    <dbReference type="NCBI Taxonomy" id="1295612"/>
    <lineage>
        <taxon>Bacteria</taxon>
        <taxon>Pseudomonadati</taxon>
        <taxon>Bacteroidota</taxon>
        <taxon>Sphingobacteriia</taxon>
        <taxon>Sphingobacteriales</taxon>
        <taxon>Sphingobacteriaceae</taxon>
        <taxon>Mucilaginibacter</taxon>
    </lineage>
</organism>
<keyword evidence="5 6" id="KW-0408">Iron</keyword>
<dbReference type="AlphaFoldDB" id="A0A2T5JGH1"/>
<feature type="signal peptide" evidence="8">
    <location>
        <begin position="1"/>
        <end position="26"/>
    </location>
</feature>
<dbReference type="PROSITE" id="PS51007">
    <property type="entry name" value="CYTC"/>
    <property type="match status" value="1"/>
</dbReference>
<sequence>MKKINLIVLVAAGVLGLAACGGGSNSASTDAASTTNQSAAVGTESVANAPKSKGEGLMASSDCGTCHKPDVKLVGPAFKDIAAKYDQSDATVAKLADKIIKGGSGSWGDVAMSPHGGLSEDDAKEMAKYILSVK</sequence>
<dbReference type="Pfam" id="PF00034">
    <property type="entry name" value="Cytochrom_C"/>
    <property type="match status" value="1"/>
</dbReference>
<evidence type="ECO:0000256" key="2">
    <source>
        <dbReference type="ARBA" id="ARBA00022617"/>
    </source>
</evidence>
<evidence type="ECO:0000256" key="4">
    <source>
        <dbReference type="ARBA" id="ARBA00022982"/>
    </source>
</evidence>
<keyword evidence="4" id="KW-0249">Electron transport</keyword>
<feature type="region of interest" description="Disordered" evidence="7">
    <location>
        <begin position="28"/>
        <end position="60"/>
    </location>
</feature>
<evidence type="ECO:0000256" key="8">
    <source>
        <dbReference type="SAM" id="SignalP"/>
    </source>
</evidence>
<comment type="PTM">
    <text evidence="6">Binds 1 heme c group covalently per subunit.</text>
</comment>
<evidence type="ECO:0000259" key="9">
    <source>
        <dbReference type="PROSITE" id="PS51007"/>
    </source>
</evidence>
<dbReference type="GO" id="GO:0020037">
    <property type="term" value="F:heme binding"/>
    <property type="evidence" value="ECO:0007669"/>
    <property type="project" value="InterPro"/>
</dbReference>
<comment type="caution">
    <text evidence="10">The sequence shown here is derived from an EMBL/GenBank/DDBJ whole genome shotgun (WGS) entry which is preliminary data.</text>
</comment>
<dbReference type="RefSeq" id="WP_107826881.1">
    <property type="nucleotide sequence ID" value="NZ_CP160205.1"/>
</dbReference>
<name>A0A2T5JGH1_9SPHI</name>
<dbReference type="PROSITE" id="PS51257">
    <property type="entry name" value="PROKAR_LIPOPROTEIN"/>
    <property type="match status" value="1"/>
</dbReference>
<feature type="binding site" description="covalent" evidence="6">
    <location>
        <position position="112"/>
    </location>
    <ligand>
        <name>heme c</name>
        <dbReference type="ChEBI" id="CHEBI:61717"/>
    </ligand>
</feature>